<dbReference type="EMBL" id="BRYB01000179">
    <property type="protein sequence ID" value="GMI24699.1"/>
    <property type="molecule type" value="Genomic_DNA"/>
</dbReference>
<dbReference type="Gene3D" id="3.40.30.10">
    <property type="entry name" value="Glutaredoxin"/>
    <property type="match status" value="1"/>
</dbReference>
<evidence type="ECO:0000313" key="3">
    <source>
        <dbReference type="Proteomes" id="UP001165060"/>
    </source>
</evidence>
<proteinExistence type="predicted"/>
<accession>A0ABQ6MEP5</accession>
<evidence type="ECO:0000313" key="2">
    <source>
        <dbReference type="EMBL" id="GMI24699.1"/>
    </source>
</evidence>
<organism evidence="2 3">
    <name type="scientific">Tetraparma gracilis</name>
    <dbReference type="NCBI Taxonomy" id="2962635"/>
    <lineage>
        <taxon>Eukaryota</taxon>
        <taxon>Sar</taxon>
        <taxon>Stramenopiles</taxon>
        <taxon>Ochrophyta</taxon>
        <taxon>Bolidophyceae</taxon>
        <taxon>Parmales</taxon>
        <taxon>Triparmaceae</taxon>
        <taxon>Tetraparma</taxon>
    </lineage>
</organism>
<keyword evidence="1" id="KW-1133">Transmembrane helix</keyword>
<keyword evidence="1" id="KW-0812">Transmembrane</keyword>
<comment type="caution">
    <text evidence="2">The sequence shown here is derived from an EMBL/GenBank/DDBJ whole genome shotgun (WGS) entry which is preliminary data.</text>
</comment>
<evidence type="ECO:0008006" key="4">
    <source>
        <dbReference type="Google" id="ProtNLM"/>
    </source>
</evidence>
<reference evidence="2 3" key="1">
    <citation type="journal article" date="2023" name="Commun. Biol.">
        <title>Genome analysis of Parmales, the sister group of diatoms, reveals the evolutionary specialization of diatoms from phago-mixotrophs to photoautotrophs.</title>
        <authorList>
            <person name="Ban H."/>
            <person name="Sato S."/>
            <person name="Yoshikawa S."/>
            <person name="Yamada K."/>
            <person name="Nakamura Y."/>
            <person name="Ichinomiya M."/>
            <person name="Sato N."/>
            <person name="Blanc-Mathieu R."/>
            <person name="Endo H."/>
            <person name="Kuwata A."/>
            <person name="Ogata H."/>
        </authorList>
    </citation>
    <scope>NUCLEOTIDE SEQUENCE [LARGE SCALE GENOMIC DNA]</scope>
</reference>
<keyword evidence="1" id="KW-0472">Membrane</keyword>
<protein>
    <recommendedName>
        <fullName evidence="4">Thioredoxin domain-containing protein</fullName>
    </recommendedName>
</protein>
<gene>
    <name evidence="2" type="ORF">TeGR_g3605</name>
</gene>
<name>A0ABQ6MEP5_9STRA</name>
<keyword evidence="3" id="KW-1185">Reference proteome</keyword>
<sequence>MAKSADFVAFAKRMWNPRAFVQSSVLAIIAIILTNMLKSFRSFEWADATLPAGVFGYVYWRNGVLNQSLAEADKEEEDQFDRRAPRLGGRSVEYVRGSAPQPGGISVVMVFATWCKHSRASFSPFVSAAMKFKSAKTAPSFVALTRCEADKAKQFLSDLGKQDAQGKPIQNISAIAVASDKAGVVDALQKNFQCDEIPHAYIIKGTQVEWDGHPCHVEAAASRIVGLYDTDSEEDE</sequence>
<dbReference type="Proteomes" id="UP001165060">
    <property type="component" value="Unassembled WGS sequence"/>
</dbReference>
<feature type="transmembrane region" description="Helical" evidence="1">
    <location>
        <begin position="20"/>
        <end position="37"/>
    </location>
</feature>
<evidence type="ECO:0000256" key="1">
    <source>
        <dbReference type="SAM" id="Phobius"/>
    </source>
</evidence>